<feature type="coiled-coil region" evidence="1">
    <location>
        <begin position="100"/>
        <end position="148"/>
    </location>
</feature>
<evidence type="ECO:0000256" key="1">
    <source>
        <dbReference type="SAM" id="Coils"/>
    </source>
</evidence>
<dbReference type="Proteomes" id="UP000186817">
    <property type="component" value="Unassembled WGS sequence"/>
</dbReference>
<dbReference type="AlphaFoldDB" id="A0A1Q9CIE4"/>
<comment type="caution">
    <text evidence="3">The sequence shown here is derived from an EMBL/GenBank/DDBJ whole genome shotgun (WGS) entry which is preliminary data.</text>
</comment>
<proteinExistence type="predicted"/>
<keyword evidence="2" id="KW-0812">Transmembrane</keyword>
<dbReference type="OrthoDB" id="406265at2759"/>
<evidence type="ECO:0000313" key="3">
    <source>
        <dbReference type="EMBL" id="OLP82695.1"/>
    </source>
</evidence>
<evidence type="ECO:0000313" key="4">
    <source>
        <dbReference type="Proteomes" id="UP000186817"/>
    </source>
</evidence>
<feature type="transmembrane region" description="Helical" evidence="2">
    <location>
        <begin position="447"/>
        <end position="479"/>
    </location>
</feature>
<dbReference type="EMBL" id="LSRX01001173">
    <property type="protein sequence ID" value="OLP82695.1"/>
    <property type="molecule type" value="Genomic_DNA"/>
</dbReference>
<keyword evidence="1" id="KW-0175">Coiled coil</keyword>
<name>A0A1Q9CIE4_SYMMI</name>
<accession>A0A1Q9CIE4</accession>
<evidence type="ECO:0000256" key="2">
    <source>
        <dbReference type="SAM" id="Phobius"/>
    </source>
</evidence>
<gene>
    <name evidence="3" type="ORF">AK812_SmicGene36631</name>
</gene>
<dbReference type="Gene3D" id="6.10.250.3150">
    <property type="match status" value="1"/>
</dbReference>
<keyword evidence="4" id="KW-1185">Reference proteome</keyword>
<sequence length="485" mass="54656">MEDQATIWYRINETGEINVVDIPKGKMIGHLKNAIQQQNPSLDVSKITIYQSEQHFKDKKQALKPTAAIAEPHGKNGDNPLYIHYEQPSTSASSTDQLVLIQEIAKIARTTQEMAEKQDEIAEKQDEIAEKQDEIAEKQDEIAERQDVFAGLLCRIRPASHSTWNPHWKATVMKAYGVQYCVVLHALRESWRVDSLHHVWYWPFEDIKISTVGDHIFPKSQVDGNLARHCQIDVNDPRNGLPLLKHIEEKYGFGHIQIVPHSETPGGGMDVQVLVARDIKTDPIMTSDDAWHSLPRREIWLYCHRITFGDLHGLIVHLAQCPYRRSLYHKAAMAHGEHSDEFAHPSQNMEMYRTGCDKMWLIVLFSVRGERKNENDEDDEYDQDGAASRSIADSIPAAPSRLAESSSDINSIICARPSLLQPDAGTSPASSVLHLPSFGLDVSAARVFLLVTIIIIIVTITIIIIMDSIITSIIISMIFSILIKT</sequence>
<reference evidence="3 4" key="1">
    <citation type="submission" date="2016-02" db="EMBL/GenBank/DDBJ databases">
        <title>Genome analysis of coral dinoflagellate symbionts highlights evolutionary adaptations to a symbiotic lifestyle.</title>
        <authorList>
            <person name="Aranda M."/>
            <person name="Li Y."/>
            <person name="Liew Y.J."/>
            <person name="Baumgarten S."/>
            <person name="Simakov O."/>
            <person name="Wilson M."/>
            <person name="Piel J."/>
            <person name="Ashoor H."/>
            <person name="Bougouffa S."/>
            <person name="Bajic V.B."/>
            <person name="Ryu T."/>
            <person name="Ravasi T."/>
            <person name="Bayer T."/>
            <person name="Micklem G."/>
            <person name="Kim H."/>
            <person name="Bhak J."/>
            <person name="Lajeunesse T.C."/>
            <person name="Voolstra C.R."/>
        </authorList>
    </citation>
    <scope>NUCLEOTIDE SEQUENCE [LARGE SCALE GENOMIC DNA]</scope>
    <source>
        <strain evidence="3 4">CCMP2467</strain>
    </source>
</reference>
<organism evidence="3 4">
    <name type="scientific">Symbiodinium microadriaticum</name>
    <name type="common">Dinoflagellate</name>
    <name type="synonym">Zooxanthella microadriatica</name>
    <dbReference type="NCBI Taxonomy" id="2951"/>
    <lineage>
        <taxon>Eukaryota</taxon>
        <taxon>Sar</taxon>
        <taxon>Alveolata</taxon>
        <taxon>Dinophyceae</taxon>
        <taxon>Suessiales</taxon>
        <taxon>Symbiodiniaceae</taxon>
        <taxon>Symbiodinium</taxon>
    </lineage>
</organism>
<keyword evidence="2" id="KW-1133">Transmembrane helix</keyword>
<keyword evidence="2" id="KW-0472">Membrane</keyword>
<protein>
    <submittedName>
        <fullName evidence="3">Uncharacterized protein</fullName>
    </submittedName>
</protein>